<evidence type="ECO:0000256" key="2">
    <source>
        <dbReference type="ARBA" id="ARBA00004496"/>
    </source>
</evidence>
<evidence type="ECO:0000256" key="9">
    <source>
        <dbReference type="SAM" id="MobiDB-lite"/>
    </source>
</evidence>
<evidence type="ECO:0000259" key="11">
    <source>
        <dbReference type="Pfam" id="PF16507"/>
    </source>
</evidence>
<dbReference type="Pfam" id="PF11919">
    <property type="entry name" value="PSME4_C"/>
    <property type="match status" value="1"/>
</dbReference>
<dbReference type="InterPro" id="IPR055455">
    <property type="entry name" value="HEAT_PSME4"/>
</dbReference>
<reference evidence="13 14" key="1">
    <citation type="submission" date="2016-07" db="EMBL/GenBank/DDBJ databases">
        <title>Pervasive Adenine N6-methylation of Active Genes in Fungi.</title>
        <authorList>
            <consortium name="DOE Joint Genome Institute"/>
            <person name="Mondo S.J."/>
            <person name="Dannebaum R.O."/>
            <person name="Kuo R.C."/>
            <person name="Labutti K."/>
            <person name="Haridas S."/>
            <person name="Kuo A."/>
            <person name="Salamov A."/>
            <person name="Ahrendt S.R."/>
            <person name="Lipzen A."/>
            <person name="Sullivan W."/>
            <person name="Andreopoulos W.B."/>
            <person name="Clum A."/>
            <person name="Lindquist E."/>
            <person name="Daum C."/>
            <person name="Ramamoorthy G.K."/>
            <person name="Gryganskyi A."/>
            <person name="Culley D."/>
            <person name="Magnuson J.K."/>
            <person name="James T.Y."/>
            <person name="O'Malley M.A."/>
            <person name="Stajich J.E."/>
            <person name="Spatafora J.W."/>
            <person name="Visel A."/>
            <person name="Grigoriev I.V."/>
        </authorList>
    </citation>
    <scope>NUCLEOTIDE SEQUENCE [LARGE SCALE GENOMIC DNA]</scope>
    <source>
        <strain evidence="13 14">JEL800</strain>
    </source>
</reference>
<keyword evidence="7" id="KW-0234">DNA repair</keyword>
<evidence type="ECO:0000259" key="12">
    <source>
        <dbReference type="Pfam" id="PF23096"/>
    </source>
</evidence>
<evidence type="ECO:0000256" key="5">
    <source>
        <dbReference type="ARBA" id="ARBA00022737"/>
    </source>
</evidence>
<sequence>LISLPNIDLHLAHSFATAAVRIAKKDKELTPEMLEIDWKPLWELIRRSSFPRGRERVFAIDASYTQETLKLVRTVRRLFPPSATPEILEEFLPDVNPHNQAHMLNIVGHMTVFLPTNRVPSPIPNSTLDSSAPAFYWVPTLIHIWSLSDNSSHLDKSIMSTFARLAEDQVHAPHLCGWTDEIVRVVVECGLRDLDLPVGGSGGKKGKGSSALIPYLSRFLIWTLYPSSVNGYVPPTTSLTHLQTLLQAAETFFHPSNHGPWSTKLAVLLHHLSAGFLKRWRKESSPDCKTPASLRLTPELKRQFVETIQSCAFLSMFSKDPRAVSEANGAIKSLAYLEPEIVLPKVLERVFPALETLTETHRTSACLSNLGLTILPLLNRQLFPSGAKHFIDLLNLTLPGIDMNDPMKTTSTFVFISSAFMGVPIVDLSNSMVDDEETEDDRDVRFSTAAFEEWIVLFLNRIYVMFENLPQIHGSSDENTMEGVLLSMATYSLQIILQQTSPEIHELALKSLAKFVASNVIPSATKAVGKILSIAGGSFPAKKLHYFLPLTASRIREELASGASGKPSMSATTSFPFGFASLSDAALHWNQYAFMSTLAGTGSALLEHKRTVEGVIEDMVNGCKSFRGVKWGAKAIQAAVFTLSAVYPKDFRGFEGEQWNDPAFMASSYKRWGELAQASSFSVDWHIPTEAELDFAIFLASKYATRALNELESLIKASESTPVTSSDARRDQSFEFTRWILVLKSTLMSLGGLVAPWDDDTLSPLSSTPLLEVVCDLGKKKGSYPSVGYLPKTSPHHATVTQLRFKIGNMLHSLMRHFEKHREDDVAPLKQLIRGVMAFISYRGVKAGALAKQINGYKYIKGIVGSIESGKRLPRYLLVKRSQILHQHRIRFCFSHESILTVQIESLQRSLFDLSLSRYSEIRKEAQSALQQTMVPFDALKKQFYNMYMSRLVAPQAPEYVIKGCLFVAASNLVQEIARRDVKSSFVFIKAICMPFGDKPSTQEIVRSIFVSALQGMSQLSIGFEVPKSLIEGVQKAITVDQTIITKGASVVNQLNTDLKQLYSQFMTDMLDLIQLPSTHWRARAMAVNLLEVAWRPQDPQSLPLVQIVLEGVVATHPTFRDVCLSVFVRVLRSLKARAKAAGTIRTNVLKKEITRSPDNFVDTEAYLKEAVLEGVSGASLHDTSIVGWYCWPQKAKFYTLAGDDFDIQGGGLESLPYWDAESRDSLEAIASAIAQPEFWTKLSTYHSQESSKGSEHFNTDIFNLVRALAGQFEDIFVDHIKAIVVELVKDPKDKSKQRAAAELVSGIVRGSKNWSLQKRTKMWSWVMPIVSSAFQTATTETIRFWIELLNCVFANRDPRRVLPLIQFVFSWKLDPSAQSFFTESKKLTLLKIVVSSFKWRLLPLYPALLAELFSQVRHPYQQVRDVLGVLIDEVLQLLWYPAANSIGQVIQWNAVSHGGLHPSAYAGSGFNAVIPATPHPIVKPLADQLFADMDAWRKIERASNVAPSDYGNASKTVIAWLYGSLGRNPNTSKFTCLEYQIPEIVKMIEYDEAELQKSAAVLSTIYSHAPFPLHLLPRVIHQILDILAQPDLKWQVKLKLIPVLQIIFFKNLIFMTSELKQLILETVSGLLGHSQVEIRNLAGVTLSGLVRCSERSSISSLKAKFEAELKGTRAAKKKATLPPRTDGSESPTKESNSLHPLVVRRHAAVIGLSSLVLAFPYDVPVWMPEVLITLSTCISDQAPIAVTVSKTFADFRRTHQDTWKEEGMKAFTEDQLSILSDLLISSSYYA</sequence>
<evidence type="ECO:0000259" key="10">
    <source>
        <dbReference type="Pfam" id="PF11919"/>
    </source>
</evidence>
<dbReference type="InterPro" id="IPR021843">
    <property type="entry name" value="PSME4_C"/>
</dbReference>
<evidence type="ECO:0000256" key="8">
    <source>
        <dbReference type="ARBA" id="ARBA00023242"/>
    </source>
</evidence>
<feature type="domain" description="Proteasome activator Blm10 middle HEAT repeats region" evidence="11">
    <location>
        <begin position="242"/>
        <end position="750"/>
    </location>
</feature>
<protein>
    <recommendedName>
        <fullName evidence="15">ARM repeat-containing protein</fullName>
    </recommendedName>
</protein>
<evidence type="ECO:0000256" key="4">
    <source>
        <dbReference type="ARBA" id="ARBA00022490"/>
    </source>
</evidence>
<keyword evidence="14" id="KW-1185">Reference proteome</keyword>
<name>A0A1Y2BWR3_9FUNG</name>
<keyword evidence="4" id="KW-0963">Cytoplasm</keyword>
<dbReference type="GO" id="GO:0005829">
    <property type="term" value="C:cytosol"/>
    <property type="evidence" value="ECO:0007669"/>
    <property type="project" value="TreeGrafter"/>
</dbReference>
<dbReference type="GO" id="GO:0016504">
    <property type="term" value="F:peptidase activator activity"/>
    <property type="evidence" value="ECO:0007669"/>
    <property type="project" value="InterPro"/>
</dbReference>
<organism evidence="13 14">
    <name type="scientific">Rhizoclosmatium globosum</name>
    <dbReference type="NCBI Taxonomy" id="329046"/>
    <lineage>
        <taxon>Eukaryota</taxon>
        <taxon>Fungi</taxon>
        <taxon>Fungi incertae sedis</taxon>
        <taxon>Chytridiomycota</taxon>
        <taxon>Chytridiomycota incertae sedis</taxon>
        <taxon>Chytridiomycetes</taxon>
        <taxon>Chytridiales</taxon>
        <taxon>Chytriomycetaceae</taxon>
        <taxon>Rhizoclosmatium</taxon>
    </lineage>
</organism>
<dbReference type="STRING" id="329046.A0A1Y2BWR3"/>
<dbReference type="InterPro" id="IPR016024">
    <property type="entry name" value="ARM-type_fold"/>
</dbReference>
<evidence type="ECO:0000256" key="6">
    <source>
        <dbReference type="ARBA" id="ARBA00022763"/>
    </source>
</evidence>
<dbReference type="GO" id="GO:0010499">
    <property type="term" value="P:proteasomal ubiquitin-independent protein catabolic process"/>
    <property type="evidence" value="ECO:0007669"/>
    <property type="project" value="TreeGrafter"/>
</dbReference>
<dbReference type="PANTHER" id="PTHR32170">
    <property type="entry name" value="PROTEASOME ACTIVATOR COMPLEX SUBUNIT 4"/>
    <property type="match status" value="1"/>
</dbReference>
<dbReference type="GO" id="GO:0005634">
    <property type="term" value="C:nucleus"/>
    <property type="evidence" value="ECO:0007669"/>
    <property type="project" value="UniProtKB-SubCell"/>
</dbReference>
<accession>A0A1Y2BWR3</accession>
<dbReference type="OrthoDB" id="17907at2759"/>
<dbReference type="Pfam" id="PF16507">
    <property type="entry name" value="HEAT_PSME4_mid"/>
    <property type="match status" value="1"/>
</dbReference>
<keyword evidence="5" id="KW-0677">Repeat</keyword>
<dbReference type="GO" id="GO:0006281">
    <property type="term" value="P:DNA repair"/>
    <property type="evidence" value="ECO:0007669"/>
    <property type="project" value="UniProtKB-KW"/>
</dbReference>
<dbReference type="GO" id="GO:0070628">
    <property type="term" value="F:proteasome binding"/>
    <property type="evidence" value="ECO:0007669"/>
    <property type="project" value="InterPro"/>
</dbReference>
<evidence type="ECO:0000313" key="14">
    <source>
        <dbReference type="Proteomes" id="UP000193642"/>
    </source>
</evidence>
<dbReference type="SUPFAM" id="SSF48371">
    <property type="entry name" value="ARM repeat"/>
    <property type="match status" value="2"/>
</dbReference>
<proteinExistence type="inferred from homology"/>
<feature type="domain" description="Proteasome activator complex subunit 4-like HEAT repeat-like" evidence="12">
    <location>
        <begin position="1188"/>
        <end position="1391"/>
    </location>
</feature>
<evidence type="ECO:0000256" key="3">
    <source>
        <dbReference type="ARBA" id="ARBA00005739"/>
    </source>
</evidence>
<dbReference type="PANTHER" id="PTHR32170:SF3">
    <property type="entry name" value="PROTEASOME ACTIVATOR COMPLEX SUBUNIT 4"/>
    <property type="match status" value="1"/>
</dbReference>
<evidence type="ECO:0008006" key="15">
    <source>
        <dbReference type="Google" id="ProtNLM"/>
    </source>
</evidence>
<feature type="region of interest" description="Disordered" evidence="9">
    <location>
        <begin position="1675"/>
        <end position="1697"/>
    </location>
</feature>
<dbReference type="InterPro" id="IPR035309">
    <property type="entry name" value="PSME4"/>
</dbReference>
<gene>
    <name evidence="13" type="ORF">BCR33DRAFT_662528</name>
</gene>
<comment type="similarity">
    <text evidence="3">Belongs to the BLM10 family.</text>
</comment>
<evidence type="ECO:0000256" key="1">
    <source>
        <dbReference type="ARBA" id="ARBA00004123"/>
    </source>
</evidence>
<keyword evidence="6" id="KW-0227">DNA damage</keyword>
<dbReference type="InterPro" id="IPR032430">
    <property type="entry name" value="Blm10_mid"/>
</dbReference>
<keyword evidence="8" id="KW-0539">Nucleus</keyword>
<feature type="non-terminal residue" evidence="13">
    <location>
        <position position="1"/>
    </location>
</feature>
<dbReference type="Pfam" id="PF23096">
    <property type="entry name" value="HEAT_PSME4"/>
    <property type="match status" value="1"/>
</dbReference>
<comment type="subcellular location">
    <subcellularLocation>
        <location evidence="2">Cytoplasm</location>
    </subcellularLocation>
    <subcellularLocation>
        <location evidence="1">Nucleus</location>
    </subcellularLocation>
</comment>
<evidence type="ECO:0000313" key="13">
    <source>
        <dbReference type="EMBL" id="ORY39104.1"/>
    </source>
</evidence>
<evidence type="ECO:0000256" key="7">
    <source>
        <dbReference type="ARBA" id="ARBA00023204"/>
    </source>
</evidence>
<feature type="domain" description="Proteasome activator complex subunit 4 C-terminal" evidence="10">
    <location>
        <begin position="1704"/>
        <end position="1791"/>
    </location>
</feature>
<comment type="caution">
    <text evidence="13">The sequence shown here is derived from an EMBL/GenBank/DDBJ whole genome shotgun (WGS) entry which is preliminary data.</text>
</comment>
<dbReference type="EMBL" id="MCGO01000041">
    <property type="protein sequence ID" value="ORY39104.1"/>
    <property type="molecule type" value="Genomic_DNA"/>
</dbReference>
<dbReference type="Proteomes" id="UP000193642">
    <property type="component" value="Unassembled WGS sequence"/>
</dbReference>